<reference evidence="4" key="1">
    <citation type="submission" date="2011-05" db="EMBL/GenBank/DDBJ databases">
        <title>Complete sequence of Desulfotomaculum kuznetsovii DSM 6115.</title>
        <authorList>
            <person name="Lucas S."/>
            <person name="Han J."/>
            <person name="Lapidus A."/>
            <person name="Cheng J.-F."/>
            <person name="Goodwin L."/>
            <person name="Pitluck S."/>
            <person name="Peters L."/>
            <person name="Mikhailova N."/>
            <person name="Lu M."/>
            <person name="Saunders E."/>
            <person name="Han C."/>
            <person name="Tapia R."/>
            <person name="Land M."/>
            <person name="Hauser L."/>
            <person name="Kyrpides N."/>
            <person name="Ivanova N."/>
            <person name="Pagani I."/>
            <person name="Nazina T."/>
            <person name="Ivanova A."/>
            <person name="Parshina S."/>
            <person name="Kuever J."/>
            <person name="Muyzer G."/>
            <person name="Plugge C."/>
            <person name="Stams A."/>
            <person name="Woyke T."/>
        </authorList>
    </citation>
    <scope>NUCLEOTIDE SEQUENCE [LARGE SCALE GENOMIC DNA]</scope>
    <source>
        <strain evidence="4">DSM 6115 / VKM B-1805 / 17</strain>
    </source>
</reference>
<feature type="transmembrane region" description="Helical" evidence="1">
    <location>
        <begin position="12"/>
        <end position="30"/>
    </location>
</feature>
<dbReference type="EMBL" id="CP002770">
    <property type="protein sequence ID" value="AEG16755.1"/>
    <property type="molecule type" value="Genomic_DNA"/>
</dbReference>
<evidence type="ECO:0000256" key="1">
    <source>
        <dbReference type="SAM" id="Phobius"/>
    </source>
</evidence>
<dbReference type="InterPro" id="IPR041698">
    <property type="entry name" value="Methyltransf_25"/>
</dbReference>
<evidence type="ECO:0000259" key="2">
    <source>
        <dbReference type="Pfam" id="PF13649"/>
    </source>
</evidence>
<organism evidence="3 4">
    <name type="scientific">Desulfofundulus kuznetsovii (strain DSM 6115 / VKM B-1805 / 17)</name>
    <name type="common">Desulfotomaculum kuznetsovii</name>
    <dbReference type="NCBI Taxonomy" id="760568"/>
    <lineage>
        <taxon>Bacteria</taxon>
        <taxon>Bacillati</taxon>
        <taxon>Bacillota</taxon>
        <taxon>Clostridia</taxon>
        <taxon>Eubacteriales</taxon>
        <taxon>Peptococcaceae</taxon>
        <taxon>Desulfofundulus</taxon>
    </lineage>
</organism>
<dbReference type="GO" id="GO:0032259">
    <property type="term" value="P:methylation"/>
    <property type="evidence" value="ECO:0007669"/>
    <property type="project" value="UniProtKB-KW"/>
</dbReference>
<feature type="domain" description="Methyltransferase" evidence="2">
    <location>
        <begin position="48"/>
        <end position="138"/>
    </location>
</feature>
<dbReference type="PANTHER" id="PTHR43591">
    <property type="entry name" value="METHYLTRANSFERASE"/>
    <property type="match status" value="1"/>
</dbReference>
<accession>A0AAU8PFF6</accession>
<proteinExistence type="predicted"/>
<dbReference type="RefSeq" id="WP_013824261.1">
    <property type="nucleotide sequence ID" value="NC_015573.1"/>
</dbReference>
<dbReference type="PANTHER" id="PTHR43591:SF24">
    <property type="entry name" value="2-METHOXY-6-POLYPRENYL-1,4-BENZOQUINOL METHYLASE, MITOCHONDRIAL"/>
    <property type="match status" value="1"/>
</dbReference>
<dbReference type="GO" id="GO:0008168">
    <property type="term" value="F:methyltransferase activity"/>
    <property type="evidence" value="ECO:0007669"/>
    <property type="project" value="UniProtKB-KW"/>
</dbReference>
<dbReference type="SUPFAM" id="SSF53335">
    <property type="entry name" value="S-adenosyl-L-methionine-dependent methyltransferases"/>
    <property type="match status" value="1"/>
</dbReference>
<dbReference type="Pfam" id="PF13649">
    <property type="entry name" value="Methyltransf_25"/>
    <property type="match status" value="1"/>
</dbReference>
<evidence type="ECO:0000313" key="3">
    <source>
        <dbReference type="EMBL" id="AEG16755.1"/>
    </source>
</evidence>
<name>A0AAU8PFF6_DESK7</name>
<gene>
    <name evidence="3" type="ordered locus">Desku_3266</name>
</gene>
<keyword evidence="1" id="KW-0812">Transmembrane</keyword>
<protein>
    <submittedName>
        <fullName evidence="3">Methyltransferase type 11</fullName>
    </submittedName>
</protein>
<keyword evidence="3" id="KW-0489">Methyltransferase</keyword>
<dbReference type="AlphaFoldDB" id="A0AAU8PFF6"/>
<keyword evidence="4" id="KW-1185">Reference proteome</keyword>
<dbReference type="Gene3D" id="3.40.50.150">
    <property type="entry name" value="Vaccinia Virus protein VP39"/>
    <property type="match status" value="1"/>
</dbReference>
<dbReference type="Proteomes" id="UP000009229">
    <property type="component" value="Chromosome"/>
</dbReference>
<dbReference type="InterPro" id="IPR029063">
    <property type="entry name" value="SAM-dependent_MTases_sf"/>
</dbReference>
<keyword evidence="3" id="KW-0808">Transferase</keyword>
<dbReference type="CDD" id="cd02440">
    <property type="entry name" value="AdoMet_MTases"/>
    <property type="match status" value="1"/>
</dbReference>
<evidence type="ECO:0000313" key="4">
    <source>
        <dbReference type="Proteomes" id="UP000009229"/>
    </source>
</evidence>
<keyword evidence="1" id="KW-0472">Membrane</keyword>
<sequence>MVYSRQADRIRRFFNLVAPIYDFFVLPALHSKIKKAASLLGDVTNSEVLDVCTGTGIMALELAERGARVTGIDFSPGMLSRATQKAKSLPATFRLMDASWLEFDDNSFDISTICMALHEMPGLQRHRTLAEMRRVTRHKVLVMDWVSSPAERFWQLGVTLIERLEGSFYEEFIRSNLKEVLNKCGLKPLAYEEDNAIGIFLCRPQK</sequence>
<dbReference type="KEGG" id="dku:Desku_3266"/>
<keyword evidence="1" id="KW-1133">Transmembrane helix</keyword>